<evidence type="ECO:0000256" key="4">
    <source>
        <dbReference type="ARBA" id="ARBA00022553"/>
    </source>
</evidence>
<dbReference type="SUPFAM" id="SSF47384">
    <property type="entry name" value="Homodimeric domain of signal transducing histidine kinase"/>
    <property type="match status" value="1"/>
</dbReference>
<reference evidence="14 15" key="1">
    <citation type="submission" date="2024-03" db="EMBL/GenBank/DDBJ databases">
        <title>Phenotype and Genome Characterization of a Sulfate-Reducing Bacterium Pseudodesulfovibrio sp. strain 5S69, isolated from Petroleum Reservoir in Tatarstan (Russia).</title>
        <authorList>
            <person name="Bidzhieva S.K."/>
            <person name="Kadnikov V."/>
            <person name="Tourova T.P."/>
            <person name="Samigullina S.R."/>
            <person name="Sokolova D.S."/>
            <person name="Poltaraus A.B."/>
            <person name="Avtukh A.N."/>
            <person name="Tereshina V.M."/>
            <person name="Mardanov A.V."/>
            <person name="Nazina T.N."/>
        </authorList>
    </citation>
    <scope>NUCLEOTIDE SEQUENCE [LARGE SCALE GENOMIC DNA]</scope>
    <source>
        <strain evidence="14 15">5S69</strain>
    </source>
</reference>
<evidence type="ECO:0000256" key="11">
    <source>
        <dbReference type="SAM" id="Phobius"/>
    </source>
</evidence>
<dbReference type="SUPFAM" id="SSF55874">
    <property type="entry name" value="ATPase domain of HSP90 chaperone/DNA topoisomerase II/histidine kinase"/>
    <property type="match status" value="1"/>
</dbReference>
<keyword evidence="6 11" id="KW-0812">Transmembrane</keyword>
<dbReference type="EMBL" id="CP146609">
    <property type="protein sequence ID" value="WWX23350.1"/>
    <property type="molecule type" value="Genomic_DNA"/>
</dbReference>
<evidence type="ECO:0000256" key="5">
    <source>
        <dbReference type="ARBA" id="ARBA00022679"/>
    </source>
</evidence>
<dbReference type="EC" id="2.7.13.3" evidence="3"/>
<dbReference type="RefSeq" id="WP_338669064.1">
    <property type="nucleotide sequence ID" value="NZ_CP146609.1"/>
</dbReference>
<evidence type="ECO:0000259" key="12">
    <source>
        <dbReference type="PROSITE" id="PS50109"/>
    </source>
</evidence>
<evidence type="ECO:0000256" key="1">
    <source>
        <dbReference type="ARBA" id="ARBA00000085"/>
    </source>
</evidence>
<dbReference type="Gene3D" id="3.30.565.10">
    <property type="entry name" value="Histidine kinase-like ATPase, C-terminal domain"/>
    <property type="match status" value="1"/>
</dbReference>
<evidence type="ECO:0000256" key="6">
    <source>
        <dbReference type="ARBA" id="ARBA00022692"/>
    </source>
</evidence>
<dbReference type="SMART" id="SM00388">
    <property type="entry name" value="HisKA"/>
    <property type="match status" value="1"/>
</dbReference>
<dbReference type="GO" id="GO:0016301">
    <property type="term" value="F:kinase activity"/>
    <property type="evidence" value="ECO:0007669"/>
    <property type="project" value="UniProtKB-KW"/>
</dbReference>
<evidence type="ECO:0000256" key="7">
    <source>
        <dbReference type="ARBA" id="ARBA00022777"/>
    </source>
</evidence>
<name>A0ABZ2IXD3_9BACT</name>
<dbReference type="Gene3D" id="6.10.340.10">
    <property type="match status" value="1"/>
</dbReference>
<dbReference type="SUPFAM" id="SSF158472">
    <property type="entry name" value="HAMP domain-like"/>
    <property type="match status" value="1"/>
</dbReference>
<dbReference type="Pfam" id="PF00672">
    <property type="entry name" value="HAMP"/>
    <property type="match status" value="1"/>
</dbReference>
<organism evidence="14 15">
    <name type="scientific">Pseudodesulfovibrio methanolicus</name>
    <dbReference type="NCBI Taxonomy" id="3126690"/>
    <lineage>
        <taxon>Bacteria</taxon>
        <taxon>Pseudomonadati</taxon>
        <taxon>Thermodesulfobacteriota</taxon>
        <taxon>Desulfovibrionia</taxon>
        <taxon>Desulfovibrionales</taxon>
        <taxon>Desulfovibrionaceae</taxon>
    </lineage>
</organism>
<dbReference type="Pfam" id="PF00512">
    <property type="entry name" value="HisKA"/>
    <property type="match status" value="1"/>
</dbReference>
<dbReference type="InterPro" id="IPR003661">
    <property type="entry name" value="HisK_dim/P_dom"/>
</dbReference>
<feature type="domain" description="HAMP" evidence="13">
    <location>
        <begin position="183"/>
        <end position="236"/>
    </location>
</feature>
<evidence type="ECO:0000256" key="9">
    <source>
        <dbReference type="ARBA" id="ARBA00023012"/>
    </source>
</evidence>
<dbReference type="InterPro" id="IPR005467">
    <property type="entry name" value="His_kinase_dom"/>
</dbReference>
<dbReference type="Gene3D" id="1.10.287.130">
    <property type="match status" value="1"/>
</dbReference>
<feature type="domain" description="Histidine kinase" evidence="12">
    <location>
        <begin position="244"/>
        <end position="461"/>
    </location>
</feature>
<evidence type="ECO:0000256" key="2">
    <source>
        <dbReference type="ARBA" id="ARBA00004370"/>
    </source>
</evidence>
<keyword evidence="4" id="KW-0597">Phosphoprotein</keyword>
<keyword evidence="5" id="KW-0808">Transferase</keyword>
<dbReference type="PROSITE" id="PS50109">
    <property type="entry name" value="HIS_KIN"/>
    <property type="match status" value="1"/>
</dbReference>
<dbReference type="InterPro" id="IPR003594">
    <property type="entry name" value="HATPase_dom"/>
</dbReference>
<proteinExistence type="predicted"/>
<dbReference type="PANTHER" id="PTHR45436">
    <property type="entry name" value="SENSOR HISTIDINE KINASE YKOH"/>
    <property type="match status" value="1"/>
</dbReference>
<dbReference type="PROSITE" id="PS51257">
    <property type="entry name" value="PROKAR_LIPOPROTEIN"/>
    <property type="match status" value="1"/>
</dbReference>
<evidence type="ECO:0000313" key="15">
    <source>
        <dbReference type="Proteomes" id="UP001385389"/>
    </source>
</evidence>
<evidence type="ECO:0000313" key="14">
    <source>
        <dbReference type="EMBL" id="WWX23350.1"/>
    </source>
</evidence>
<dbReference type="InterPro" id="IPR050428">
    <property type="entry name" value="TCS_sensor_his_kinase"/>
</dbReference>
<evidence type="ECO:0000256" key="8">
    <source>
        <dbReference type="ARBA" id="ARBA00022989"/>
    </source>
</evidence>
<sequence length="469" mass="51043">MTVRLKITLLMTAAGFVASLVFSCIILWEMVEQPFRLIDADLKVAGPRIGQAVMAGMGDEGGPGFADGDHYWLEVRDPATGEVLYRSGLARTYRIEPPRAGRGRTVSAVAEGQDAAGRDKEREKVDFRVYTTAFSLEGHHYQASAGRPVEHLEDELGDTVSGIAGGLAFSVLLLAAISYFLAGLMLRPIRELNAQARDISEKHLDRRMPTTGERDEFNTLAETLNNVFDRLQHAFLRQKRLLADASHELKTPLTMMRLALDAIRSGAGDGGPDPQAESHERMTEQVLRMDRLVKSLLDLSSLEIEAAAAREPLDLAALLNALIEDYRFLGEARGIGLRADLPGRLDMEGDADKLTRAFSNLLDNAVKYNVEGGSVTVTGARSGPNLTITLANTGPGVPDKDIPRIFEQFYRVEKSRSQQHGGSGLGLAIVKRIVELHGGTTTFENHPDGLTSVTVTLPEHGGPDTARPD</sequence>
<dbReference type="PANTHER" id="PTHR45436:SF5">
    <property type="entry name" value="SENSOR HISTIDINE KINASE TRCS"/>
    <property type="match status" value="1"/>
</dbReference>
<evidence type="ECO:0000256" key="10">
    <source>
        <dbReference type="ARBA" id="ARBA00023136"/>
    </source>
</evidence>
<dbReference type="PRINTS" id="PR00344">
    <property type="entry name" value="BCTRLSENSOR"/>
</dbReference>
<dbReference type="InterPro" id="IPR036097">
    <property type="entry name" value="HisK_dim/P_sf"/>
</dbReference>
<feature type="transmembrane region" description="Helical" evidence="11">
    <location>
        <begin position="7"/>
        <end position="28"/>
    </location>
</feature>
<accession>A0ABZ2IXD3</accession>
<gene>
    <name evidence="14" type="ORF">V8V93_03890</name>
</gene>
<dbReference type="InterPro" id="IPR003660">
    <property type="entry name" value="HAMP_dom"/>
</dbReference>
<dbReference type="SMART" id="SM00387">
    <property type="entry name" value="HATPase_c"/>
    <property type="match status" value="1"/>
</dbReference>
<dbReference type="Pfam" id="PF02518">
    <property type="entry name" value="HATPase_c"/>
    <property type="match status" value="1"/>
</dbReference>
<evidence type="ECO:0000256" key="3">
    <source>
        <dbReference type="ARBA" id="ARBA00012438"/>
    </source>
</evidence>
<dbReference type="PROSITE" id="PS50885">
    <property type="entry name" value="HAMP"/>
    <property type="match status" value="1"/>
</dbReference>
<comment type="subcellular location">
    <subcellularLocation>
        <location evidence="2">Membrane</location>
    </subcellularLocation>
</comment>
<feature type="transmembrane region" description="Helical" evidence="11">
    <location>
        <begin position="160"/>
        <end position="182"/>
    </location>
</feature>
<evidence type="ECO:0000259" key="13">
    <source>
        <dbReference type="PROSITE" id="PS50885"/>
    </source>
</evidence>
<keyword evidence="10 11" id="KW-0472">Membrane</keyword>
<dbReference type="Proteomes" id="UP001385389">
    <property type="component" value="Chromosome"/>
</dbReference>
<dbReference type="CDD" id="cd06225">
    <property type="entry name" value="HAMP"/>
    <property type="match status" value="1"/>
</dbReference>
<keyword evidence="8 11" id="KW-1133">Transmembrane helix</keyword>
<dbReference type="CDD" id="cd00082">
    <property type="entry name" value="HisKA"/>
    <property type="match status" value="1"/>
</dbReference>
<dbReference type="CDD" id="cd00075">
    <property type="entry name" value="HATPase"/>
    <property type="match status" value="1"/>
</dbReference>
<dbReference type="SMART" id="SM00304">
    <property type="entry name" value="HAMP"/>
    <property type="match status" value="1"/>
</dbReference>
<protein>
    <recommendedName>
        <fullName evidence="3">histidine kinase</fullName>
        <ecNumber evidence="3">2.7.13.3</ecNumber>
    </recommendedName>
</protein>
<comment type="catalytic activity">
    <reaction evidence="1">
        <text>ATP + protein L-histidine = ADP + protein N-phospho-L-histidine.</text>
        <dbReference type="EC" id="2.7.13.3"/>
    </reaction>
</comment>
<dbReference type="InterPro" id="IPR036890">
    <property type="entry name" value="HATPase_C_sf"/>
</dbReference>
<keyword evidence="7 14" id="KW-0418">Kinase</keyword>
<keyword evidence="15" id="KW-1185">Reference proteome</keyword>
<dbReference type="InterPro" id="IPR004358">
    <property type="entry name" value="Sig_transdc_His_kin-like_C"/>
</dbReference>
<keyword evidence="9" id="KW-0902">Two-component regulatory system</keyword>